<dbReference type="InterPro" id="IPR002110">
    <property type="entry name" value="Ankyrin_rpt"/>
</dbReference>
<proteinExistence type="predicted"/>
<dbReference type="InterPro" id="IPR036770">
    <property type="entry name" value="Ankyrin_rpt-contain_sf"/>
</dbReference>
<keyword evidence="2" id="KW-1185">Reference proteome</keyword>
<dbReference type="AlphaFoldDB" id="A0A2R6RQ31"/>
<gene>
    <name evidence="1" type="ORF">PHLCEN_2v2122</name>
</gene>
<dbReference type="EMBL" id="MLYV02000196">
    <property type="protein sequence ID" value="PSS32126.1"/>
    <property type="molecule type" value="Genomic_DNA"/>
</dbReference>
<dbReference type="SUPFAM" id="SSF48403">
    <property type="entry name" value="Ankyrin repeat"/>
    <property type="match status" value="1"/>
</dbReference>
<sequence>MLLDAGADLQLVRDPLHLATSIESPDLDSRAIEILVRAGVDVNGRNLEGETPLICATVYTEHSKNFEIISKFDGKLDWNARDKWGNTALDYALEYERPKEVIRLLKRHSALDIFEHDGGSVAQVKIWTWTYGEIGYRCPWCQCWPRCGKKAQRDRYHSDKDEENLVMPGAFR</sequence>
<evidence type="ECO:0000313" key="1">
    <source>
        <dbReference type="EMBL" id="PSS32126.1"/>
    </source>
</evidence>
<organism evidence="1 2">
    <name type="scientific">Hermanssonia centrifuga</name>
    <dbReference type="NCBI Taxonomy" id="98765"/>
    <lineage>
        <taxon>Eukaryota</taxon>
        <taxon>Fungi</taxon>
        <taxon>Dikarya</taxon>
        <taxon>Basidiomycota</taxon>
        <taxon>Agaricomycotina</taxon>
        <taxon>Agaricomycetes</taxon>
        <taxon>Polyporales</taxon>
        <taxon>Meruliaceae</taxon>
        <taxon>Hermanssonia</taxon>
    </lineage>
</organism>
<name>A0A2R6RQ31_9APHY</name>
<protein>
    <submittedName>
        <fullName evidence="1">Uncharacterized protein</fullName>
    </submittedName>
</protein>
<accession>A0A2R6RQ31</accession>
<comment type="caution">
    <text evidence="1">The sequence shown here is derived from an EMBL/GenBank/DDBJ whole genome shotgun (WGS) entry which is preliminary data.</text>
</comment>
<evidence type="ECO:0000313" key="2">
    <source>
        <dbReference type="Proteomes" id="UP000186601"/>
    </source>
</evidence>
<dbReference type="OrthoDB" id="341259at2759"/>
<dbReference type="Pfam" id="PF12796">
    <property type="entry name" value="Ank_2"/>
    <property type="match status" value="1"/>
</dbReference>
<dbReference type="Gene3D" id="1.25.40.20">
    <property type="entry name" value="Ankyrin repeat-containing domain"/>
    <property type="match status" value="1"/>
</dbReference>
<dbReference type="Proteomes" id="UP000186601">
    <property type="component" value="Unassembled WGS sequence"/>
</dbReference>
<reference evidence="1 2" key="1">
    <citation type="submission" date="2018-02" db="EMBL/GenBank/DDBJ databases">
        <title>Genome sequence of the basidiomycete white-rot fungus Phlebia centrifuga.</title>
        <authorList>
            <person name="Granchi Z."/>
            <person name="Peng M."/>
            <person name="de Vries R.P."/>
            <person name="Hilden K."/>
            <person name="Makela M.R."/>
            <person name="Grigoriev I."/>
            <person name="Riley R."/>
        </authorList>
    </citation>
    <scope>NUCLEOTIDE SEQUENCE [LARGE SCALE GENOMIC DNA]</scope>
    <source>
        <strain evidence="1 2">FBCC195</strain>
    </source>
</reference>